<dbReference type="EMBL" id="JARKIE010000284">
    <property type="protein sequence ID" value="KAJ7658016.1"/>
    <property type="molecule type" value="Genomic_DNA"/>
</dbReference>
<gene>
    <name evidence="3" type="ORF">B0H17DRAFT_351921</name>
</gene>
<organism evidence="3 4">
    <name type="scientific">Mycena rosella</name>
    <name type="common">Pink bonnet</name>
    <name type="synonym">Agaricus rosellus</name>
    <dbReference type="NCBI Taxonomy" id="1033263"/>
    <lineage>
        <taxon>Eukaryota</taxon>
        <taxon>Fungi</taxon>
        <taxon>Dikarya</taxon>
        <taxon>Basidiomycota</taxon>
        <taxon>Agaricomycotina</taxon>
        <taxon>Agaricomycetes</taxon>
        <taxon>Agaricomycetidae</taxon>
        <taxon>Agaricales</taxon>
        <taxon>Marasmiineae</taxon>
        <taxon>Mycenaceae</taxon>
        <taxon>Mycena</taxon>
    </lineage>
</organism>
<evidence type="ECO:0008006" key="5">
    <source>
        <dbReference type="Google" id="ProtNLM"/>
    </source>
</evidence>
<reference evidence="3" key="1">
    <citation type="submission" date="2023-03" db="EMBL/GenBank/DDBJ databases">
        <title>Massive genome expansion in bonnet fungi (Mycena s.s.) driven by repeated elements and novel gene families across ecological guilds.</title>
        <authorList>
            <consortium name="Lawrence Berkeley National Laboratory"/>
            <person name="Harder C.B."/>
            <person name="Miyauchi S."/>
            <person name="Viragh M."/>
            <person name="Kuo A."/>
            <person name="Thoen E."/>
            <person name="Andreopoulos B."/>
            <person name="Lu D."/>
            <person name="Skrede I."/>
            <person name="Drula E."/>
            <person name="Henrissat B."/>
            <person name="Morin E."/>
            <person name="Kohler A."/>
            <person name="Barry K."/>
            <person name="LaButti K."/>
            <person name="Morin E."/>
            <person name="Salamov A."/>
            <person name="Lipzen A."/>
            <person name="Mereny Z."/>
            <person name="Hegedus B."/>
            <person name="Baldrian P."/>
            <person name="Stursova M."/>
            <person name="Weitz H."/>
            <person name="Taylor A."/>
            <person name="Grigoriev I.V."/>
            <person name="Nagy L.G."/>
            <person name="Martin F."/>
            <person name="Kauserud H."/>
        </authorList>
    </citation>
    <scope>NUCLEOTIDE SEQUENCE</scope>
    <source>
        <strain evidence="3">CBHHK067</strain>
    </source>
</reference>
<evidence type="ECO:0000256" key="2">
    <source>
        <dbReference type="SAM" id="SignalP"/>
    </source>
</evidence>
<comment type="caution">
    <text evidence="3">The sequence shown here is derived from an EMBL/GenBank/DDBJ whole genome shotgun (WGS) entry which is preliminary data.</text>
</comment>
<feature type="chain" id="PRO_5042274323" description="Secreted protein" evidence="2">
    <location>
        <begin position="23"/>
        <end position="110"/>
    </location>
</feature>
<keyword evidence="1" id="KW-1133">Transmembrane helix</keyword>
<evidence type="ECO:0000313" key="3">
    <source>
        <dbReference type="EMBL" id="KAJ7658016.1"/>
    </source>
</evidence>
<feature type="signal peptide" evidence="2">
    <location>
        <begin position="1"/>
        <end position="22"/>
    </location>
</feature>
<feature type="transmembrane region" description="Helical" evidence="1">
    <location>
        <begin position="79"/>
        <end position="102"/>
    </location>
</feature>
<dbReference type="Proteomes" id="UP001221757">
    <property type="component" value="Unassembled WGS sequence"/>
</dbReference>
<protein>
    <recommendedName>
        <fullName evidence="5">Secreted protein</fullName>
    </recommendedName>
</protein>
<evidence type="ECO:0000313" key="4">
    <source>
        <dbReference type="Proteomes" id="UP001221757"/>
    </source>
</evidence>
<proteinExistence type="predicted"/>
<name>A0AAD7CQA9_MYCRO</name>
<evidence type="ECO:0000256" key="1">
    <source>
        <dbReference type="SAM" id="Phobius"/>
    </source>
</evidence>
<keyword evidence="2" id="KW-0732">Signal</keyword>
<keyword evidence="4" id="KW-1185">Reference proteome</keyword>
<keyword evidence="1" id="KW-0812">Transmembrane</keyword>
<dbReference type="AlphaFoldDB" id="A0AAD7CQA9"/>
<accession>A0AAD7CQA9</accession>
<sequence length="110" mass="12629">MYQLILSETFILSLLRFTPPLAAPSHSCPSARRPLCITFPNGPSESPLGFQSLLSTGFPTRRPPCTCLFRLYFETSRRWYGHTGSIINQAVYYVLALLFFYLRRCHCFSI</sequence>
<keyword evidence="1" id="KW-0472">Membrane</keyword>